<feature type="transmembrane region" description="Helical" evidence="11">
    <location>
        <begin position="617"/>
        <end position="633"/>
    </location>
</feature>
<name>A0A8S1EXE7_9PELO</name>
<dbReference type="InterPro" id="IPR037674">
    <property type="entry name" value="PIG-G_N"/>
</dbReference>
<feature type="domain" description="GPI ethanolamine phosphate transferase 2 C-terminal" evidence="12">
    <location>
        <begin position="420"/>
        <end position="524"/>
    </location>
</feature>
<dbReference type="PANTHER" id="PTHR23072">
    <property type="entry name" value="PHOSPHATIDYLINOSITOL GLYCAN-RELATED"/>
    <property type="match status" value="1"/>
</dbReference>
<evidence type="ECO:0000256" key="2">
    <source>
        <dbReference type="ARBA" id="ARBA00004687"/>
    </source>
</evidence>
<accession>A0A8S1EXE7</accession>
<dbReference type="OrthoDB" id="272139at2759"/>
<protein>
    <recommendedName>
        <fullName evidence="12">GPI ethanolamine phosphate transferase 2 C-terminal domain-containing protein</fullName>
    </recommendedName>
</protein>
<feature type="domain" description="GPI ethanolamine phosphate transferase 2 C-terminal" evidence="12">
    <location>
        <begin position="645"/>
        <end position="729"/>
    </location>
</feature>
<reference evidence="13 14" key="1">
    <citation type="submission" date="2020-04" db="EMBL/GenBank/DDBJ databases">
        <authorList>
            <person name="Laetsch R D."/>
            <person name="Stevens L."/>
            <person name="Kumar S."/>
            <person name="Blaxter L. M."/>
        </authorList>
    </citation>
    <scope>NUCLEOTIDE SEQUENCE [LARGE SCALE GENOMIC DNA]</scope>
</reference>
<dbReference type="InterPro" id="IPR045687">
    <property type="entry name" value="PIGG/GPI7_C"/>
</dbReference>
<dbReference type="Proteomes" id="UP000494206">
    <property type="component" value="Unassembled WGS sequence"/>
</dbReference>
<dbReference type="InterPro" id="IPR002591">
    <property type="entry name" value="Phosphodiest/P_Trfase"/>
</dbReference>
<evidence type="ECO:0000259" key="12">
    <source>
        <dbReference type="Pfam" id="PF19316"/>
    </source>
</evidence>
<dbReference type="PANTHER" id="PTHR23072:SF0">
    <property type="entry name" value="GPI ETHANOLAMINE PHOSPHATE TRANSFERASE 2"/>
    <property type="match status" value="1"/>
</dbReference>
<feature type="transmembrane region" description="Helical" evidence="11">
    <location>
        <begin position="34"/>
        <end position="59"/>
    </location>
</feature>
<evidence type="ECO:0000256" key="3">
    <source>
        <dbReference type="ARBA" id="ARBA00005315"/>
    </source>
</evidence>
<feature type="transmembrane region" description="Helical" evidence="11">
    <location>
        <begin position="639"/>
        <end position="662"/>
    </location>
</feature>
<evidence type="ECO:0000256" key="7">
    <source>
        <dbReference type="ARBA" id="ARBA00022824"/>
    </source>
</evidence>
<evidence type="ECO:0000256" key="10">
    <source>
        <dbReference type="ARBA" id="ARBA00023180"/>
    </source>
</evidence>
<comment type="caution">
    <text evidence="13">The sequence shown here is derived from an EMBL/GenBank/DDBJ whole genome shotgun (WGS) entry which is preliminary data.</text>
</comment>
<evidence type="ECO:0000256" key="9">
    <source>
        <dbReference type="ARBA" id="ARBA00023136"/>
    </source>
</evidence>
<feature type="transmembrane region" description="Helical" evidence="11">
    <location>
        <begin position="423"/>
        <end position="443"/>
    </location>
</feature>
<dbReference type="Pfam" id="PF01663">
    <property type="entry name" value="Phosphodiest"/>
    <property type="match status" value="1"/>
</dbReference>
<keyword evidence="5" id="KW-0808">Transferase</keyword>
<evidence type="ECO:0000256" key="8">
    <source>
        <dbReference type="ARBA" id="ARBA00022989"/>
    </source>
</evidence>
<dbReference type="AlphaFoldDB" id="A0A8S1EXE7"/>
<evidence type="ECO:0000313" key="14">
    <source>
        <dbReference type="Proteomes" id="UP000494206"/>
    </source>
</evidence>
<feature type="transmembrane region" description="Helical" evidence="11">
    <location>
        <begin position="564"/>
        <end position="580"/>
    </location>
</feature>
<keyword evidence="4" id="KW-0337">GPI-anchor biosynthesis</keyword>
<evidence type="ECO:0000313" key="13">
    <source>
        <dbReference type="EMBL" id="CAB3404737.1"/>
    </source>
</evidence>
<keyword evidence="8 11" id="KW-1133">Transmembrane helix</keyword>
<dbReference type="Pfam" id="PF19316">
    <property type="entry name" value="PIGO_PIGG"/>
    <property type="match status" value="2"/>
</dbReference>
<feature type="transmembrane region" description="Helical" evidence="11">
    <location>
        <begin position="674"/>
        <end position="691"/>
    </location>
</feature>
<evidence type="ECO:0000256" key="1">
    <source>
        <dbReference type="ARBA" id="ARBA00004477"/>
    </source>
</evidence>
<dbReference type="CDD" id="cd16024">
    <property type="entry name" value="GPI_EPT_2"/>
    <property type="match status" value="1"/>
</dbReference>
<dbReference type="SUPFAM" id="SSF53649">
    <property type="entry name" value="Alkaline phosphatase-like"/>
    <property type="match status" value="1"/>
</dbReference>
<sequence>MKFRKLKVKSENEGLKALVDKSYNVSEGENEGNLWIPLATVCFVLAAAVIFAGVLTMPAATKMPDESSVKLLSNDSTPRLVFLIIDALRLSFLTSPSSPMNYTKNSIIENEAVLFNAHARMPTVTLPRITSYLSGTLPSFGTMLTNFAANRINVENWVTSLKAHGNNLHFFGDDTWLKLFPDEFEKSEGVTSFFVNDYTEVDNNVTTHLVEELMDRTWDVLILHYLGLDHIGHSLGGTSPMIETKLKEMDEIIDDIQSHFRNDERTTYLIICGDHGMTPAGSHGGASSDESRVPVVIWSNKMRNDYFEVKHKQSFNEDKIPKIEQLDVSTTIFELFYLFPPEDSFGISLIPTLSQYIGIGVEEVERSYFSMFAHYSYLTRKLNMKMACDQLDISKKLVIENCQKEYKKIQEYMISKSSSVPSLNMIIAFGLIAVATFAVFAYQRAVFLKADYYFLPICLLYFSSSFVEEEHEIWFYLSSTAIMFNVISKFLNREDFARNNSPTNLCFYHIIGVRFYQSIRRRWAMDPSLLPPDVFPDDFAQIIHQGLNTTSDIRYDLMATDADKFYYLIPLIPMFMAYFANRSYDTRRKTTGYNVVLIVMWYLTFSLEMLELTSYRNICCSVIYALVGMAIVIEEKYSFILAIFAINLPFHDFFALVTTFLAGMEASCVRHYEITRLLILMASFFYTGNSNSFSTLNLAAAYKDLTFYNPIIVGIRLFFITYSGPIAFLCGCL</sequence>
<evidence type="ECO:0000256" key="11">
    <source>
        <dbReference type="SAM" id="Phobius"/>
    </source>
</evidence>
<proteinExistence type="inferred from homology"/>
<feature type="transmembrane region" description="Helical" evidence="11">
    <location>
        <begin position="592"/>
        <end position="610"/>
    </location>
</feature>
<comment type="similarity">
    <text evidence="3">Belongs to the PIGG/PIGN/PIGO family. PIGG subfamily.</text>
</comment>
<dbReference type="EMBL" id="CADEPM010000004">
    <property type="protein sequence ID" value="CAB3404737.1"/>
    <property type="molecule type" value="Genomic_DNA"/>
</dbReference>
<keyword evidence="10" id="KW-0325">Glycoprotein</keyword>
<dbReference type="GO" id="GO:0051267">
    <property type="term" value="F:CP2 mannose-ethanolamine phosphotransferase activity"/>
    <property type="evidence" value="ECO:0007669"/>
    <property type="project" value="TreeGrafter"/>
</dbReference>
<dbReference type="GO" id="GO:0006506">
    <property type="term" value="P:GPI anchor biosynthetic process"/>
    <property type="evidence" value="ECO:0007669"/>
    <property type="project" value="UniProtKB-KW"/>
</dbReference>
<dbReference type="Gene3D" id="3.40.720.10">
    <property type="entry name" value="Alkaline Phosphatase, subunit A"/>
    <property type="match status" value="1"/>
</dbReference>
<evidence type="ECO:0000256" key="4">
    <source>
        <dbReference type="ARBA" id="ARBA00022502"/>
    </source>
</evidence>
<dbReference type="InterPro" id="IPR039527">
    <property type="entry name" value="PIGG/GPI7"/>
</dbReference>
<evidence type="ECO:0000256" key="5">
    <source>
        <dbReference type="ARBA" id="ARBA00022679"/>
    </source>
</evidence>
<evidence type="ECO:0000256" key="6">
    <source>
        <dbReference type="ARBA" id="ARBA00022692"/>
    </source>
</evidence>
<keyword evidence="7" id="KW-0256">Endoplasmic reticulum</keyword>
<comment type="pathway">
    <text evidence="2">Glycolipid biosynthesis; glycosylphosphatidylinositol-anchor biosynthesis.</text>
</comment>
<organism evidence="13 14">
    <name type="scientific">Caenorhabditis bovis</name>
    <dbReference type="NCBI Taxonomy" id="2654633"/>
    <lineage>
        <taxon>Eukaryota</taxon>
        <taxon>Metazoa</taxon>
        <taxon>Ecdysozoa</taxon>
        <taxon>Nematoda</taxon>
        <taxon>Chromadorea</taxon>
        <taxon>Rhabditida</taxon>
        <taxon>Rhabditina</taxon>
        <taxon>Rhabditomorpha</taxon>
        <taxon>Rhabditoidea</taxon>
        <taxon>Rhabditidae</taxon>
        <taxon>Peloderinae</taxon>
        <taxon>Caenorhabditis</taxon>
    </lineage>
</organism>
<dbReference type="InterPro" id="IPR017850">
    <property type="entry name" value="Alkaline_phosphatase_core_sf"/>
</dbReference>
<keyword evidence="14" id="KW-1185">Reference proteome</keyword>
<feature type="transmembrane region" description="Helical" evidence="11">
    <location>
        <begin position="711"/>
        <end position="732"/>
    </location>
</feature>
<dbReference type="GO" id="GO:0005789">
    <property type="term" value="C:endoplasmic reticulum membrane"/>
    <property type="evidence" value="ECO:0007669"/>
    <property type="project" value="UniProtKB-SubCell"/>
</dbReference>
<gene>
    <name evidence="13" type="ORF">CBOVIS_LOCUS7021</name>
</gene>
<comment type="subcellular location">
    <subcellularLocation>
        <location evidence="1">Endoplasmic reticulum membrane</location>
        <topology evidence="1">Multi-pass membrane protein</topology>
    </subcellularLocation>
</comment>
<keyword evidence="9 11" id="KW-0472">Membrane</keyword>
<keyword evidence="6 11" id="KW-0812">Transmembrane</keyword>